<dbReference type="InterPro" id="IPR036291">
    <property type="entry name" value="NAD(P)-bd_dom_sf"/>
</dbReference>
<dbReference type="PRINTS" id="PR00081">
    <property type="entry name" value="GDHRDH"/>
</dbReference>
<sequence length="328" mass="37322">MSLIWLISVPVALYLFRKYRVIKWGQYNEQKTLKDKVFVVTGGSSGLGKETVKELASREATVIMACRDLQKAKAVIAEIRSKIKGGELIPMELDLASFDSIRRFSKEVKDKFSQINVLINNAGVSIPRVADENFKTKDGHEINFGTNHLGHFLLTNLLMEKLEQSAPSRIVIVSSKLHESGIIDFNNLQGERGFPLGLRNPAYNNSKLANIYFCRELAKKLSNGVETYALCPGFCYTSLFRHSKFKWYQYLLFAPVAFIFMKSANQGCQTILYCALSDDVSGKSGKVFRDCKLYESPYKFDDNVQNKLWMISENLTKYVGYYMENPEN</sequence>
<proteinExistence type="predicted"/>
<dbReference type="InterPro" id="IPR002347">
    <property type="entry name" value="SDR_fam"/>
</dbReference>
<name>A0A224XFS1_9HEMI</name>
<organism evidence="2">
    <name type="scientific">Panstrongylus lignarius</name>
    <dbReference type="NCBI Taxonomy" id="156445"/>
    <lineage>
        <taxon>Eukaryota</taxon>
        <taxon>Metazoa</taxon>
        <taxon>Ecdysozoa</taxon>
        <taxon>Arthropoda</taxon>
        <taxon>Hexapoda</taxon>
        <taxon>Insecta</taxon>
        <taxon>Pterygota</taxon>
        <taxon>Neoptera</taxon>
        <taxon>Paraneoptera</taxon>
        <taxon>Hemiptera</taxon>
        <taxon>Heteroptera</taxon>
        <taxon>Panheteroptera</taxon>
        <taxon>Cimicomorpha</taxon>
        <taxon>Reduviidae</taxon>
        <taxon>Triatominae</taxon>
        <taxon>Panstrongylus</taxon>
    </lineage>
</organism>
<evidence type="ECO:0000256" key="1">
    <source>
        <dbReference type="ARBA" id="ARBA00023002"/>
    </source>
</evidence>
<dbReference type="PANTHER" id="PTHR43157:SF31">
    <property type="entry name" value="PHOSPHATIDYLINOSITOL-GLYCAN BIOSYNTHESIS CLASS F PROTEIN"/>
    <property type="match status" value="1"/>
</dbReference>
<reference evidence="2" key="1">
    <citation type="journal article" date="2018" name="PLoS Negl. Trop. Dis.">
        <title>An insight into the salivary gland and fat body transcriptome of Panstrongylus lignarius (Hemiptera: Heteroptera), the main vector of Chagas disease in Peru.</title>
        <authorList>
            <person name="Nevoa J.C."/>
            <person name="Mendes M.T."/>
            <person name="da Silva M.V."/>
            <person name="Soares S.C."/>
            <person name="Oliveira C.J.F."/>
            <person name="Ribeiro J.M.C."/>
        </authorList>
    </citation>
    <scope>NUCLEOTIDE SEQUENCE</scope>
</reference>
<accession>A0A224XFS1</accession>
<protein>
    <submittedName>
        <fullName evidence="2">Putative dehydrogenase with different specificities related to short-chain alcohol dehydrogenase</fullName>
    </submittedName>
</protein>
<dbReference type="AlphaFoldDB" id="A0A224XFS1"/>
<dbReference type="PANTHER" id="PTHR43157">
    <property type="entry name" value="PHOSPHATIDYLINOSITOL-GLYCAN BIOSYNTHESIS CLASS F PROTEIN-RELATED"/>
    <property type="match status" value="1"/>
</dbReference>
<dbReference type="CDD" id="cd05327">
    <property type="entry name" value="retinol-DH_like_SDR_c_like"/>
    <property type="match status" value="1"/>
</dbReference>
<dbReference type="EMBL" id="GFTR01005100">
    <property type="protein sequence ID" value="JAW11326.1"/>
    <property type="molecule type" value="Transcribed_RNA"/>
</dbReference>
<dbReference type="GO" id="GO:0016491">
    <property type="term" value="F:oxidoreductase activity"/>
    <property type="evidence" value="ECO:0007669"/>
    <property type="project" value="UniProtKB-KW"/>
</dbReference>
<dbReference type="SUPFAM" id="SSF51735">
    <property type="entry name" value="NAD(P)-binding Rossmann-fold domains"/>
    <property type="match status" value="1"/>
</dbReference>
<dbReference type="Gene3D" id="3.40.50.720">
    <property type="entry name" value="NAD(P)-binding Rossmann-like Domain"/>
    <property type="match status" value="1"/>
</dbReference>
<keyword evidence="1" id="KW-0560">Oxidoreductase</keyword>
<dbReference type="Pfam" id="PF00106">
    <property type="entry name" value="adh_short"/>
    <property type="match status" value="1"/>
</dbReference>
<evidence type="ECO:0000313" key="2">
    <source>
        <dbReference type="EMBL" id="JAW11326.1"/>
    </source>
</evidence>